<dbReference type="Proteomes" id="UP000682733">
    <property type="component" value="Unassembled WGS sequence"/>
</dbReference>
<feature type="compositionally biased region" description="Low complexity" evidence="1">
    <location>
        <begin position="59"/>
        <end position="75"/>
    </location>
</feature>
<dbReference type="EMBL" id="CAJOBA010002346">
    <property type="protein sequence ID" value="CAF3641006.1"/>
    <property type="molecule type" value="Genomic_DNA"/>
</dbReference>
<evidence type="ECO:0000313" key="2">
    <source>
        <dbReference type="EMBL" id="CAF0855950.1"/>
    </source>
</evidence>
<dbReference type="EMBL" id="CAJNOK010002346">
    <property type="protein sequence ID" value="CAF0855950.1"/>
    <property type="molecule type" value="Genomic_DNA"/>
</dbReference>
<evidence type="ECO:0000313" key="4">
    <source>
        <dbReference type="Proteomes" id="UP000682733"/>
    </source>
</evidence>
<accession>A0A8S2HGB3</accession>
<reference evidence="3" key="1">
    <citation type="submission" date="2021-02" db="EMBL/GenBank/DDBJ databases">
        <authorList>
            <person name="Nowell W R."/>
        </authorList>
    </citation>
    <scope>NUCLEOTIDE SEQUENCE</scope>
</reference>
<evidence type="ECO:0000256" key="1">
    <source>
        <dbReference type="SAM" id="MobiDB-lite"/>
    </source>
</evidence>
<feature type="region of interest" description="Disordered" evidence="1">
    <location>
        <begin position="56"/>
        <end position="75"/>
    </location>
</feature>
<protein>
    <submittedName>
        <fullName evidence="3">Uncharacterized protein</fullName>
    </submittedName>
</protein>
<dbReference type="AlphaFoldDB" id="A0A8S2HGB3"/>
<organism evidence="3 4">
    <name type="scientific">Didymodactylos carnosus</name>
    <dbReference type="NCBI Taxonomy" id="1234261"/>
    <lineage>
        <taxon>Eukaryota</taxon>
        <taxon>Metazoa</taxon>
        <taxon>Spiralia</taxon>
        <taxon>Gnathifera</taxon>
        <taxon>Rotifera</taxon>
        <taxon>Eurotatoria</taxon>
        <taxon>Bdelloidea</taxon>
        <taxon>Philodinida</taxon>
        <taxon>Philodinidae</taxon>
        <taxon>Didymodactylos</taxon>
    </lineage>
</organism>
<evidence type="ECO:0000313" key="3">
    <source>
        <dbReference type="EMBL" id="CAF3641006.1"/>
    </source>
</evidence>
<proteinExistence type="predicted"/>
<comment type="caution">
    <text evidence="3">The sequence shown here is derived from an EMBL/GenBank/DDBJ whole genome shotgun (WGS) entry which is preliminary data.</text>
</comment>
<name>A0A8S2HGB3_9BILA</name>
<dbReference type="Proteomes" id="UP000677228">
    <property type="component" value="Unassembled WGS sequence"/>
</dbReference>
<sequence length="75" mass="8188">MFEANLASKLSVYDGVVRPSSAQTILNHPSTNGTGVMPERRNFISKVALIIKKSSTTVDGQQTGNNDQNQLIERI</sequence>
<gene>
    <name evidence="2" type="ORF">OVA965_LOCUS7386</name>
    <name evidence="3" type="ORF">TMI583_LOCUS7381</name>
</gene>